<dbReference type="InParanoid" id="A0A1Y2AQH2"/>
<comment type="caution">
    <text evidence="4">The sequence shown here is derived from an EMBL/GenBank/DDBJ whole genome shotgun (WGS) entry which is preliminary data.</text>
</comment>
<keyword evidence="2" id="KW-1133">Transmembrane helix</keyword>
<evidence type="ECO:0000313" key="4">
    <source>
        <dbReference type="EMBL" id="ORY24772.1"/>
    </source>
</evidence>
<dbReference type="STRING" id="71784.A0A1Y2AQH2"/>
<feature type="compositionally biased region" description="Low complexity" evidence="1">
    <location>
        <begin position="449"/>
        <end position="467"/>
    </location>
</feature>
<evidence type="ECO:0000256" key="1">
    <source>
        <dbReference type="SAM" id="MobiDB-lite"/>
    </source>
</evidence>
<feature type="region of interest" description="Disordered" evidence="1">
    <location>
        <begin position="403"/>
        <end position="561"/>
    </location>
</feature>
<feature type="signal peptide" evidence="3">
    <location>
        <begin position="1"/>
        <end position="17"/>
    </location>
</feature>
<feature type="compositionally biased region" description="Polar residues" evidence="1">
    <location>
        <begin position="348"/>
        <end position="360"/>
    </location>
</feature>
<organism evidence="4 5">
    <name type="scientific">Naematelia encephala</name>
    <dbReference type="NCBI Taxonomy" id="71784"/>
    <lineage>
        <taxon>Eukaryota</taxon>
        <taxon>Fungi</taxon>
        <taxon>Dikarya</taxon>
        <taxon>Basidiomycota</taxon>
        <taxon>Agaricomycotina</taxon>
        <taxon>Tremellomycetes</taxon>
        <taxon>Tremellales</taxon>
        <taxon>Naemateliaceae</taxon>
        <taxon>Naematelia</taxon>
    </lineage>
</organism>
<dbReference type="OrthoDB" id="2591431at2759"/>
<feature type="compositionally biased region" description="Polar residues" evidence="1">
    <location>
        <begin position="231"/>
        <end position="245"/>
    </location>
</feature>
<feature type="transmembrane region" description="Helical" evidence="2">
    <location>
        <begin position="283"/>
        <end position="307"/>
    </location>
</feature>
<keyword evidence="2" id="KW-0812">Transmembrane</keyword>
<dbReference type="AlphaFoldDB" id="A0A1Y2AQH2"/>
<feature type="compositionally biased region" description="Low complexity" evidence="1">
    <location>
        <begin position="476"/>
        <end position="501"/>
    </location>
</feature>
<protein>
    <submittedName>
        <fullName evidence="4">Uncharacterized protein</fullName>
    </submittedName>
</protein>
<name>A0A1Y2AQH2_9TREE</name>
<feature type="chain" id="PRO_5012440658" evidence="3">
    <location>
        <begin position="18"/>
        <end position="561"/>
    </location>
</feature>
<feature type="compositionally biased region" description="Basic and acidic residues" evidence="1">
    <location>
        <begin position="547"/>
        <end position="561"/>
    </location>
</feature>
<sequence length="561" mass="59036">MLLSAIVAICFLPLVYPFSFTLSSEKPGQCGVVNVAWQGGSPPFSMMIMPAFDYPSNITIPDTAWDAESNSGSYDWTVNYPSGTQFVALMSDSSGTGATYPKLQGGGVSTLATVQSSSNASACSLRSTQTDFLFYLNETSLNQCGAVEIYWDNTATAPVTILGVIPGGQIFQLWSNGGGTSLVWDTNIAASTQFILAAFDEGRYGNGGSSPLYKVGSSGNSVCIDDASPSSTPINSATGSPTHTASGVATKTSGVSSGGGSVKTVTAIATALPAGAAGLSTGAIAGIAIAAVVVVIVTQALIFWFCCRRQVKALLSHRREMREHGVKAGDVDLLEAPNPRHQHMDSPDSGSFAETTPITDNTDRRYSGTRSSGYGVESSISPFWDPSSTTDLRYSSYSDLGPPQLPHIRTDSFGSLQSISPGLSDTSPSLASNSFTAPLVSERQPQPRPQTQSQTQTQSSGSRSSSTKAQLVAALSTRNPDNNSTTTTTTPSTTISPNPTSFGSRVPPQEAPAGGFRYHDDAGRIDIPQSMSERGEEVEDLPPMYRPEWEAESRRASGDRR</sequence>
<proteinExistence type="predicted"/>
<keyword evidence="2" id="KW-0472">Membrane</keyword>
<evidence type="ECO:0000256" key="3">
    <source>
        <dbReference type="SAM" id="SignalP"/>
    </source>
</evidence>
<accession>A0A1Y2AQH2</accession>
<keyword evidence="3" id="KW-0732">Signal</keyword>
<gene>
    <name evidence="4" type="ORF">BCR39DRAFT_581463</name>
</gene>
<dbReference type="PANTHER" id="PTHR37487">
    <property type="entry name" value="CHROMOSOME 1, WHOLE GENOME SHOTGUN SEQUENCE"/>
    <property type="match status" value="1"/>
</dbReference>
<dbReference type="PANTHER" id="PTHR37487:SF3">
    <property type="entry name" value="CLEAVAGE_POLYADENYLATION SPECIFICITY FACTOR A SUBUNIT N-TERMINAL DOMAIN-CONTAINING PROTEIN"/>
    <property type="match status" value="1"/>
</dbReference>
<keyword evidence="5" id="KW-1185">Reference proteome</keyword>
<feature type="region of interest" description="Disordered" evidence="1">
    <location>
        <begin position="330"/>
        <end position="380"/>
    </location>
</feature>
<evidence type="ECO:0000256" key="2">
    <source>
        <dbReference type="SAM" id="Phobius"/>
    </source>
</evidence>
<feature type="region of interest" description="Disordered" evidence="1">
    <location>
        <begin position="231"/>
        <end position="253"/>
    </location>
</feature>
<dbReference type="EMBL" id="MCFC01000064">
    <property type="protein sequence ID" value="ORY24772.1"/>
    <property type="molecule type" value="Genomic_DNA"/>
</dbReference>
<reference evidence="4 5" key="1">
    <citation type="submission" date="2016-07" db="EMBL/GenBank/DDBJ databases">
        <title>Pervasive Adenine N6-methylation of Active Genes in Fungi.</title>
        <authorList>
            <consortium name="DOE Joint Genome Institute"/>
            <person name="Mondo S.J."/>
            <person name="Dannebaum R.O."/>
            <person name="Kuo R.C."/>
            <person name="Labutti K."/>
            <person name="Haridas S."/>
            <person name="Kuo A."/>
            <person name="Salamov A."/>
            <person name="Ahrendt S.R."/>
            <person name="Lipzen A."/>
            <person name="Sullivan W."/>
            <person name="Andreopoulos W.B."/>
            <person name="Clum A."/>
            <person name="Lindquist E."/>
            <person name="Daum C."/>
            <person name="Ramamoorthy G.K."/>
            <person name="Gryganskyi A."/>
            <person name="Culley D."/>
            <person name="Magnuson J.K."/>
            <person name="James T.Y."/>
            <person name="O'Malley M.A."/>
            <person name="Stajich J.E."/>
            <person name="Spatafora J.W."/>
            <person name="Visel A."/>
            <person name="Grigoriev I.V."/>
        </authorList>
    </citation>
    <scope>NUCLEOTIDE SEQUENCE [LARGE SCALE GENOMIC DNA]</scope>
    <source>
        <strain evidence="4 5">68-887.2</strain>
    </source>
</reference>
<dbReference type="Proteomes" id="UP000193986">
    <property type="component" value="Unassembled WGS sequence"/>
</dbReference>
<feature type="compositionally biased region" description="Polar residues" evidence="1">
    <location>
        <begin position="368"/>
        <end position="380"/>
    </location>
</feature>
<feature type="compositionally biased region" description="Polar residues" evidence="1">
    <location>
        <begin position="412"/>
        <end position="436"/>
    </location>
</feature>
<evidence type="ECO:0000313" key="5">
    <source>
        <dbReference type="Proteomes" id="UP000193986"/>
    </source>
</evidence>